<name>A0A2K3DN08_CHLRE</name>
<comment type="similarity">
    <text evidence="1">Belongs to the protein kinase superfamily. NEK Ser/Thr protein kinase family. NIMA subfamily.</text>
</comment>
<feature type="binding site" evidence="7">
    <location>
        <position position="111"/>
    </location>
    <ligand>
        <name>ATP</name>
        <dbReference type="ChEBI" id="CHEBI:30616"/>
    </ligand>
</feature>
<dbReference type="PANTHER" id="PTHR43671:SF13">
    <property type="entry name" value="SERINE_THREONINE-PROTEIN KINASE NEK2"/>
    <property type="match status" value="1"/>
</dbReference>
<dbReference type="PaxDb" id="3055-EDP08248"/>
<evidence type="ECO:0000259" key="9">
    <source>
        <dbReference type="PROSITE" id="PS50011"/>
    </source>
</evidence>
<evidence type="ECO:0000256" key="8">
    <source>
        <dbReference type="RuleBase" id="RU000304"/>
    </source>
</evidence>
<dbReference type="GO" id="GO:0004674">
    <property type="term" value="F:protein serine/threonine kinase activity"/>
    <property type="evidence" value="ECO:0007669"/>
    <property type="project" value="UniProtKB-KW"/>
</dbReference>
<keyword evidence="3" id="KW-0808">Transferase</keyword>
<evidence type="ECO:0000256" key="2">
    <source>
        <dbReference type="ARBA" id="ARBA00012513"/>
    </source>
</evidence>
<dbReference type="Pfam" id="PF00069">
    <property type="entry name" value="Pkinase"/>
    <property type="match status" value="1"/>
</dbReference>
<accession>A0A2K3DN08</accession>
<dbReference type="SUPFAM" id="SSF56112">
    <property type="entry name" value="Protein kinase-like (PK-like)"/>
    <property type="match status" value="1"/>
</dbReference>
<dbReference type="Proteomes" id="UP000006906">
    <property type="component" value="Chromosome 6"/>
</dbReference>
<dbReference type="InterPro" id="IPR008271">
    <property type="entry name" value="Ser/Thr_kinase_AS"/>
</dbReference>
<proteinExistence type="inferred from homology"/>
<keyword evidence="11" id="KW-1185">Reference proteome</keyword>
<dbReference type="Gene3D" id="1.10.510.10">
    <property type="entry name" value="Transferase(Phosphotransferase) domain 1"/>
    <property type="match status" value="1"/>
</dbReference>
<dbReference type="EC" id="2.7.11.1" evidence="2"/>
<evidence type="ECO:0000256" key="4">
    <source>
        <dbReference type="ARBA" id="ARBA00022741"/>
    </source>
</evidence>
<evidence type="ECO:0000256" key="7">
    <source>
        <dbReference type="PROSITE-ProRule" id="PRU10141"/>
    </source>
</evidence>
<dbReference type="PANTHER" id="PTHR43671">
    <property type="entry name" value="SERINE/THREONINE-PROTEIN KINASE NEK"/>
    <property type="match status" value="1"/>
</dbReference>
<evidence type="ECO:0000313" key="11">
    <source>
        <dbReference type="Proteomes" id="UP000006906"/>
    </source>
</evidence>
<evidence type="ECO:0000256" key="5">
    <source>
        <dbReference type="ARBA" id="ARBA00022777"/>
    </source>
</evidence>
<keyword evidence="4 7" id="KW-0547">Nucleotide-binding</keyword>
<dbReference type="GO" id="GO:0004672">
    <property type="term" value="F:protein kinase activity"/>
    <property type="evidence" value="ECO:0000318"/>
    <property type="project" value="GO_Central"/>
</dbReference>
<keyword evidence="8" id="KW-0723">Serine/threonine-protein kinase</keyword>
<dbReference type="PROSITE" id="PS00107">
    <property type="entry name" value="PROTEIN_KINASE_ATP"/>
    <property type="match status" value="1"/>
</dbReference>
<dbReference type="GO" id="GO:0005524">
    <property type="term" value="F:ATP binding"/>
    <property type="evidence" value="ECO:0007669"/>
    <property type="project" value="UniProtKB-UniRule"/>
</dbReference>
<dbReference type="RefSeq" id="XP_042923565.1">
    <property type="nucleotide sequence ID" value="XM_043062859.1"/>
</dbReference>
<evidence type="ECO:0000256" key="3">
    <source>
        <dbReference type="ARBA" id="ARBA00022679"/>
    </source>
</evidence>
<organism evidence="10 11">
    <name type="scientific">Chlamydomonas reinhardtii</name>
    <name type="common">Chlamydomonas smithii</name>
    <dbReference type="NCBI Taxonomy" id="3055"/>
    <lineage>
        <taxon>Eukaryota</taxon>
        <taxon>Viridiplantae</taxon>
        <taxon>Chlorophyta</taxon>
        <taxon>core chlorophytes</taxon>
        <taxon>Chlorophyceae</taxon>
        <taxon>CS clade</taxon>
        <taxon>Chlamydomonadales</taxon>
        <taxon>Chlamydomonadaceae</taxon>
        <taxon>Chlamydomonas</taxon>
    </lineage>
</organism>
<dbReference type="KEGG" id="cre:CHLRE_06g266000v5"/>
<dbReference type="InterPro" id="IPR000719">
    <property type="entry name" value="Prot_kinase_dom"/>
</dbReference>
<dbReference type="GO" id="GO:0005634">
    <property type="term" value="C:nucleus"/>
    <property type="evidence" value="ECO:0000318"/>
    <property type="project" value="GO_Central"/>
</dbReference>
<evidence type="ECO:0000313" key="10">
    <source>
        <dbReference type="EMBL" id="PNW81913.1"/>
    </source>
</evidence>
<dbReference type="AlphaFoldDB" id="A0A2K3DN08"/>
<dbReference type="EMBL" id="CM008967">
    <property type="protein sequence ID" value="PNW81913.1"/>
    <property type="molecule type" value="Genomic_DNA"/>
</dbReference>
<evidence type="ECO:0000256" key="1">
    <source>
        <dbReference type="ARBA" id="ARBA00010886"/>
    </source>
</evidence>
<gene>
    <name evidence="10" type="ORF">CHLRE_06g266000v5</name>
</gene>
<dbReference type="InterPro" id="IPR011009">
    <property type="entry name" value="Kinase-like_dom_sf"/>
</dbReference>
<feature type="domain" description="Protein kinase" evidence="9">
    <location>
        <begin position="79"/>
        <end position="369"/>
    </location>
</feature>
<keyword evidence="5" id="KW-0418">Kinase</keyword>
<reference evidence="10 11" key="1">
    <citation type="journal article" date="2007" name="Science">
        <title>The Chlamydomonas genome reveals the evolution of key animal and plant functions.</title>
        <authorList>
            <person name="Merchant S.S."/>
            <person name="Prochnik S.E."/>
            <person name="Vallon O."/>
            <person name="Harris E.H."/>
            <person name="Karpowicz S.J."/>
            <person name="Witman G.B."/>
            <person name="Terry A."/>
            <person name="Salamov A."/>
            <person name="Fritz-Laylin L.K."/>
            <person name="Marechal-Drouard L."/>
            <person name="Marshall W.F."/>
            <person name="Qu L.H."/>
            <person name="Nelson D.R."/>
            <person name="Sanderfoot A.A."/>
            <person name="Spalding M.H."/>
            <person name="Kapitonov V.V."/>
            <person name="Ren Q."/>
            <person name="Ferris P."/>
            <person name="Lindquist E."/>
            <person name="Shapiro H."/>
            <person name="Lucas S.M."/>
            <person name="Grimwood J."/>
            <person name="Schmutz J."/>
            <person name="Cardol P."/>
            <person name="Cerutti H."/>
            <person name="Chanfreau G."/>
            <person name="Chen C.L."/>
            <person name="Cognat V."/>
            <person name="Croft M.T."/>
            <person name="Dent R."/>
            <person name="Dutcher S."/>
            <person name="Fernandez E."/>
            <person name="Fukuzawa H."/>
            <person name="Gonzalez-Ballester D."/>
            <person name="Gonzalez-Halphen D."/>
            <person name="Hallmann A."/>
            <person name="Hanikenne M."/>
            <person name="Hippler M."/>
            <person name="Inwood W."/>
            <person name="Jabbari K."/>
            <person name="Kalanon M."/>
            <person name="Kuras R."/>
            <person name="Lefebvre P.A."/>
            <person name="Lemaire S.D."/>
            <person name="Lobanov A.V."/>
            <person name="Lohr M."/>
            <person name="Manuell A."/>
            <person name="Meier I."/>
            <person name="Mets L."/>
            <person name="Mittag M."/>
            <person name="Mittelmeier T."/>
            <person name="Moroney J.V."/>
            <person name="Moseley J."/>
            <person name="Napoli C."/>
            <person name="Nedelcu A.M."/>
            <person name="Niyogi K."/>
            <person name="Novoselov S.V."/>
            <person name="Paulsen I.T."/>
            <person name="Pazour G."/>
            <person name="Purton S."/>
            <person name="Ral J.P."/>
            <person name="Riano-Pachon D.M."/>
            <person name="Riekhof W."/>
            <person name="Rymarquis L."/>
            <person name="Schroda M."/>
            <person name="Stern D."/>
            <person name="Umen J."/>
            <person name="Willows R."/>
            <person name="Wilson N."/>
            <person name="Zimmer S.L."/>
            <person name="Allmer J."/>
            <person name="Balk J."/>
            <person name="Bisova K."/>
            <person name="Chen C.J."/>
            <person name="Elias M."/>
            <person name="Gendler K."/>
            <person name="Hauser C."/>
            <person name="Lamb M.R."/>
            <person name="Ledford H."/>
            <person name="Long J.C."/>
            <person name="Minagawa J."/>
            <person name="Page M.D."/>
            <person name="Pan J."/>
            <person name="Pootakham W."/>
            <person name="Roje S."/>
            <person name="Rose A."/>
            <person name="Stahlberg E."/>
            <person name="Terauchi A.M."/>
            <person name="Yang P."/>
            <person name="Ball S."/>
            <person name="Bowler C."/>
            <person name="Dieckmann C.L."/>
            <person name="Gladyshev V.N."/>
            <person name="Green P."/>
            <person name="Jorgensen R."/>
            <person name="Mayfield S."/>
            <person name="Mueller-Roeber B."/>
            <person name="Rajamani S."/>
            <person name="Sayre R.T."/>
            <person name="Brokstein P."/>
            <person name="Dubchak I."/>
            <person name="Goodstein D."/>
            <person name="Hornick L."/>
            <person name="Huang Y.W."/>
            <person name="Jhaveri J."/>
            <person name="Luo Y."/>
            <person name="Martinez D."/>
            <person name="Ngau W.C."/>
            <person name="Otillar B."/>
            <person name="Poliakov A."/>
            <person name="Porter A."/>
            <person name="Szajkowski L."/>
            <person name="Werner G."/>
            <person name="Zhou K."/>
            <person name="Grigoriev I.V."/>
            <person name="Rokhsar D.S."/>
            <person name="Grossman A.R."/>
        </authorList>
    </citation>
    <scope>NUCLEOTIDE SEQUENCE [LARGE SCALE GENOMIC DNA]</scope>
    <source>
        <strain evidence="11">CC-503</strain>
    </source>
</reference>
<dbReference type="InterPro" id="IPR017441">
    <property type="entry name" value="Protein_kinase_ATP_BS"/>
</dbReference>
<protein>
    <recommendedName>
        <fullName evidence="2">non-specific serine/threonine protein kinase</fullName>
        <ecNumber evidence="2">2.7.11.1</ecNumber>
    </recommendedName>
</protein>
<dbReference type="SMART" id="SM00220">
    <property type="entry name" value="S_TKc"/>
    <property type="match status" value="1"/>
</dbReference>
<dbReference type="PROSITE" id="PS00108">
    <property type="entry name" value="PROTEIN_KINASE_ST"/>
    <property type="match status" value="1"/>
</dbReference>
<dbReference type="GeneID" id="5721944"/>
<dbReference type="GO" id="GO:0005737">
    <property type="term" value="C:cytoplasm"/>
    <property type="evidence" value="ECO:0000318"/>
    <property type="project" value="GO_Central"/>
</dbReference>
<dbReference type="InParanoid" id="A0A2K3DN08"/>
<dbReference type="PROSITE" id="PS50011">
    <property type="entry name" value="PROTEIN_KINASE_DOM"/>
    <property type="match status" value="1"/>
</dbReference>
<dbReference type="OrthoDB" id="534005at2759"/>
<dbReference type="ExpressionAtlas" id="A0A2K3DN08">
    <property type="expression patterns" value="baseline and differential"/>
</dbReference>
<evidence type="ECO:0000256" key="6">
    <source>
        <dbReference type="ARBA" id="ARBA00022840"/>
    </source>
</evidence>
<dbReference type="InterPro" id="IPR050660">
    <property type="entry name" value="NEK_Ser/Thr_kinase"/>
</dbReference>
<sequence>MPGTTASTYSPPVLDAIPSEVASTKPTCLCADKGHREERLLGENGVENSQEVEEVQVEEVQEVFESLATFLARHGLERCEPVQELGRGGFGRVQSVSIPIPGGGVMQAVRKEIFRRTDGVSRTELLRQEVAGTLSARGCASAVQLLGWTEPQTDDDPHELLLSYVPGVPLSTYLNEVHRADVVKRCVAKKGKKGKTLTPRTSTILTTPLLKQLAISVLTAVDVMHANNMAHGDIKSDNVYVNTGDADGVIHFVLGDFGSAEPTDSEGMLISGAVGGSRATAAPEQRVHLAGGTPACGLSRMIDMASVGVLLAEAAQFRPMPTRLWAYSLFEDDLDEWVPEGCRDLCAQLLAPSPSDRPSAKEALAHWWLNE</sequence>
<dbReference type="Gramene" id="PNW81913">
    <property type="protein sequence ID" value="PNW81913"/>
    <property type="gene ID" value="CHLRE_06g266000v5"/>
</dbReference>
<keyword evidence="6 7" id="KW-0067">ATP-binding</keyword>